<dbReference type="GO" id="GO:0006281">
    <property type="term" value="P:DNA repair"/>
    <property type="evidence" value="ECO:0007669"/>
    <property type="project" value="UniProtKB-KW"/>
</dbReference>
<keyword evidence="4" id="KW-0547">Nucleotide-binding</keyword>
<keyword evidence="8" id="KW-0267">Excision nuclease</keyword>
<keyword evidence="3" id="KW-0677">Repeat</keyword>
<evidence type="ECO:0000313" key="13">
    <source>
        <dbReference type="EMBL" id="SVC95850.1"/>
    </source>
</evidence>
<proteinExistence type="predicted"/>
<evidence type="ECO:0000256" key="6">
    <source>
        <dbReference type="ARBA" id="ARBA00022769"/>
    </source>
</evidence>
<dbReference type="InterPro" id="IPR041102">
    <property type="entry name" value="UvrA_inter"/>
</dbReference>
<protein>
    <recommendedName>
        <fullName evidence="12">UvrA interaction domain-containing protein</fullName>
    </recommendedName>
</protein>
<evidence type="ECO:0000256" key="11">
    <source>
        <dbReference type="SAM" id="MobiDB-lite"/>
    </source>
</evidence>
<evidence type="ECO:0000259" key="12">
    <source>
        <dbReference type="Pfam" id="PF17760"/>
    </source>
</evidence>
<gene>
    <name evidence="13" type="ORF">METZ01_LOCUS348704</name>
</gene>
<dbReference type="AlphaFoldDB" id="A0A382REP0"/>
<dbReference type="EMBL" id="UINC01121000">
    <property type="protein sequence ID" value="SVC95850.1"/>
    <property type="molecule type" value="Genomic_DNA"/>
</dbReference>
<dbReference type="Gene3D" id="3.40.50.300">
    <property type="entry name" value="P-loop containing nucleotide triphosphate hydrolases"/>
    <property type="match status" value="1"/>
</dbReference>
<dbReference type="Gene3D" id="3.30.190.20">
    <property type="match status" value="1"/>
</dbReference>
<evidence type="ECO:0000256" key="10">
    <source>
        <dbReference type="ARBA" id="ARBA00023204"/>
    </source>
</evidence>
<keyword evidence="2" id="KW-0963">Cytoplasm</keyword>
<keyword evidence="5" id="KW-0227">DNA damage</keyword>
<keyword evidence="10" id="KW-0234">DNA repair</keyword>
<dbReference type="PANTHER" id="PTHR43152:SF3">
    <property type="entry name" value="UVRABC SYSTEM PROTEIN A"/>
    <property type="match status" value="1"/>
</dbReference>
<comment type="subcellular location">
    <subcellularLocation>
        <location evidence="1">Cytoplasm</location>
    </subcellularLocation>
</comment>
<keyword evidence="7" id="KW-0067">ATP-binding</keyword>
<evidence type="ECO:0000256" key="8">
    <source>
        <dbReference type="ARBA" id="ARBA00022881"/>
    </source>
</evidence>
<dbReference type="InterPro" id="IPR027417">
    <property type="entry name" value="P-loop_NTPase"/>
</dbReference>
<dbReference type="PANTHER" id="PTHR43152">
    <property type="entry name" value="UVRABC SYSTEM PROTEIN A"/>
    <property type="match status" value="1"/>
</dbReference>
<feature type="non-terminal residue" evidence="13">
    <location>
        <position position="1"/>
    </location>
</feature>
<dbReference type="GO" id="GO:0005524">
    <property type="term" value="F:ATP binding"/>
    <property type="evidence" value="ECO:0007669"/>
    <property type="project" value="UniProtKB-KW"/>
</dbReference>
<evidence type="ECO:0000256" key="5">
    <source>
        <dbReference type="ARBA" id="ARBA00022763"/>
    </source>
</evidence>
<evidence type="ECO:0000256" key="4">
    <source>
        <dbReference type="ARBA" id="ARBA00022741"/>
    </source>
</evidence>
<dbReference type="GO" id="GO:0005737">
    <property type="term" value="C:cytoplasm"/>
    <property type="evidence" value="ECO:0007669"/>
    <property type="project" value="UniProtKB-SubCell"/>
</dbReference>
<dbReference type="Pfam" id="PF17760">
    <property type="entry name" value="UvrA_inter"/>
    <property type="match status" value="1"/>
</dbReference>
<keyword evidence="6" id="KW-0228">DNA excision</keyword>
<reference evidence="13" key="1">
    <citation type="submission" date="2018-05" db="EMBL/GenBank/DDBJ databases">
        <authorList>
            <person name="Lanie J.A."/>
            <person name="Ng W.-L."/>
            <person name="Kazmierczak K.M."/>
            <person name="Andrzejewski T.M."/>
            <person name="Davidsen T.M."/>
            <person name="Wayne K.J."/>
            <person name="Tettelin H."/>
            <person name="Glass J.I."/>
            <person name="Rusch D."/>
            <person name="Podicherti R."/>
            <person name="Tsui H.-C.T."/>
            <person name="Winkler M.E."/>
        </authorList>
    </citation>
    <scope>NUCLEOTIDE SEQUENCE</scope>
</reference>
<accession>A0A382REP0</accession>
<keyword evidence="9" id="KW-0238">DNA-binding</keyword>
<name>A0A382REP0_9ZZZZ</name>
<evidence type="ECO:0000256" key="3">
    <source>
        <dbReference type="ARBA" id="ARBA00022737"/>
    </source>
</evidence>
<evidence type="ECO:0000256" key="2">
    <source>
        <dbReference type="ARBA" id="ARBA00022490"/>
    </source>
</evidence>
<sequence length="322" mass="35326">VLEASVDSKGQNKGKVSKLQNSKINGRDIQIRGASKNNLRHVDLDIPLNQMTVITGVSGSGKTSLAFDTLFAEGQSRYVESLSTYARRFLGRMDKAPVDSIDGLAPAIAINQKSTSRNPRSTVATTTEIYDYLRLLFARIGKAHCPISGQALIGYSPTRAAEYCLEKYNGERLELLAPLFLPGAGKTLLLDQPDHFPAVIESLIQEGFLRAYVKNKLVRLDEWEEGSAPKLKKKSSIDLVIDRIEVSESEQKRLAEAIENAFQKGHGLLKLKRAGSDSEAEFLSETPACVETGFYQEEALTPRMFSFNSHLGACPSCDGLGE</sequence>
<feature type="non-terminal residue" evidence="13">
    <location>
        <position position="322"/>
    </location>
</feature>
<organism evidence="13">
    <name type="scientific">marine metagenome</name>
    <dbReference type="NCBI Taxonomy" id="408172"/>
    <lineage>
        <taxon>unclassified sequences</taxon>
        <taxon>metagenomes</taxon>
        <taxon>ecological metagenomes</taxon>
    </lineage>
</organism>
<dbReference type="GO" id="GO:0003677">
    <property type="term" value="F:DNA binding"/>
    <property type="evidence" value="ECO:0007669"/>
    <property type="project" value="UniProtKB-KW"/>
</dbReference>
<dbReference type="SUPFAM" id="SSF52540">
    <property type="entry name" value="P-loop containing nucleoside triphosphate hydrolases"/>
    <property type="match status" value="1"/>
</dbReference>
<evidence type="ECO:0000256" key="9">
    <source>
        <dbReference type="ARBA" id="ARBA00023125"/>
    </source>
</evidence>
<feature type="domain" description="UvrA interaction" evidence="12">
    <location>
        <begin position="164"/>
        <end position="272"/>
    </location>
</feature>
<evidence type="ECO:0000256" key="7">
    <source>
        <dbReference type="ARBA" id="ARBA00022840"/>
    </source>
</evidence>
<feature type="region of interest" description="Disordered" evidence="11">
    <location>
        <begin position="1"/>
        <end position="21"/>
    </location>
</feature>
<dbReference type="GO" id="GO:0004518">
    <property type="term" value="F:nuclease activity"/>
    <property type="evidence" value="ECO:0007669"/>
    <property type="project" value="UniProtKB-KW"/>
</dbReference>
<evidence type="ECO:0000256" key="1">
    <source>
        <dbReference type="ARBA" id="ARBA00004496"/>
    </source>
</evidence>